<dbReference type="SUPFAM" id="SSF89392">
    <property type="entry name" value="Prokaryotic lipoproteins and lipoprotein localization factors"/>
    <property type="match status" value="1"/>
</dbReference>
<feature type="chain" id="PRO_5047357990" evidence="2">
    <location>
        <begin position="22"/>
        <end position="253"/>
    </location>
</feature>
<feature type="signal peptide" evidence="2">
    <location>
        <begin position="1"/>
        <end position="21"/>
    </location>
</feature>
<evidence type="ECO:0000313" key="3">
    <source>
        <dbReference type="EMBL" id="GAA3962794.1"/>
    </source>
</evidence>
<evidence type="ECO:0000313" key="4">
    <source>
        <dbReference type="Proteomes" id="UP001500034"/>
    </source>
</evidence>
<feature type="region of interest" description="Disordered" evidence="1">
    <location>
        <begin position="210"/>
        <end position="253"/>
    </location>
</feature>
<reference evidence="4" key="1">
    <citation type="journal article" date="2019" name="Int. J. Syst. Evol. Microbiol.">
        <title>The Global Catalogue of Microorganisms (GCM) 10K type strain sequencing project: providing services to taxonomists for standard genome sequencing and annotation.</title>
        <authorList>
            <consortium name="The Broad Institute Genomics Platform"/>
            <consortium name="The Broad Institute Genome Sequencing Center for Infectious Disease"/>
            <person name="Wu L."/>
            <person name="Ma J."/>
        </authorList>
    </citation>
    <scope>NUCLEOTIDE SEQUENCE [LARGE SCALE GENOMIC DNA]</scope>
    <source>
        <strain evidence="4">JCM 17027</strain>
    </source>
</reference>
<dbReference type="InterPro" id="IPR029046">
    <property type="entry name" value="LolA/LolB/LppX"/>
</dbReference>
<evidence type="ECO:0000256" key="2">
    <source>
        <dbReference type="SAM" id="SignalP"/>
    </source>
</evidence>
<comment type="caution">
    <text evidence="3">The sequence shown here is derived from an EMBL/GenBank/DDBJ whole genome shotgun (WGS) entry which is preliminary data.</text>
</comment>
<dbReference type="Proteomes" id="UP001500034">
    <property type="component" value="Unassembled WGS sequence"/>
</dbReference>
<protein>
    <submittedName>
        <fullName evidence="3">Lipoprotein</fullName>
    </submittedName>
</protein>
<gene>
    <name evidence="3" type="ORF">GCM10022384_13750</name>
</gene>
<keyword evidence="2" id="KW-0732">Signal</keyword>
<organism evidence="3 4">
    <name type="scientific">Streptomyces marokkonensis</name>
    <dbReference type="NCBI Taxonomy" id="324855"/>
    <lineage>
        <taxon>Bacteria</taxon>
        <taxon>Bacillati</taxon>
        <taxon>Actinomycetota</taxon>
        <taxon>Actinomycetes</taxon>
        <taxon>Kitasatosporales</taxon>
        <taxon>Streptomycetaceae</taxon>
        <taxon>Streptomyces</taxon>
    </lineage>
</organism>
<feature type="compositionally biased region" description="Polar residues" evidence="1">
    <location>
        <begin position="210"/>
        <end position="224"/>
    </location>
</feature>
<name>A0ABP7PC12_9ACTN</name>
<dbReference type="Gene3D" id="2.50.20.20">
    <property type="match status" value="1"/>
</dbReference>
<proteinExistence type="predicted"/>
<dbReference type="RefSeq" id="WP_345590135.1">
    <property type="nucleotide sequence ID" value="NZ_BAABCQ010000018.1"/>
</dbReference>
<sequence>MRISKVATAVATASVSVALLAGCGGDSGAGTGDDGKPFEGQSADDIAAKAVEATRQAESMHVKGDTRLEDGGTVTIDVSVDQEKNCQGTIGTGEAEADVRHTDATLYLRGDEQYWRSALKQQPDAAQKMVPKLRDKWVRMPANDATTAGVCDKQGFIAAMDEDKSERQGMKRGSTTEVNGEAAVKLTKEATGGETLTLYVATEGEPYILKSTSKGGKNPGSVTFSEYGEPVRAEQPPSDQTVDLKELAGAQQA</sequence>
<dbReference type="EMBL" id="BAABCQ010000018">
    <property type="protein sequence ID" value="GAA3962794.1"/>
    <property type="molecule type" value="Genomic_DNA"/>
</dbReference>
<dbReference type="PROSITE" id="PS51257">
    <property type="entry name" value="PROKAR_LIPOPROTEIN"/>
    <property type="match status" value="1"/>
</dbReference>
<keyword evidence="3" id="KW-0449">Lipoprotein</keyword>
<evidence type="ECO:0000256" key="1">
    <source>
        <dbReference type="SAM" id="MobiDB-lite"/>
    </source>
</evidence>
<keyword evidence="4" id="KW-1185">Reference proteome</keyword>
<accession>A0ABP7PC12</accession>